<feature type="compositionally biased region" description="Polar residues" evidence="1">
    <location>
        <begin position="604"/>
        <end position="621"/>
    </location>
</feature>
<feature type="signal peptide" evidence="2">
    <location>
        <begin position="1"/>
        <end position="19"/>
    </location>
</feature>
<keyword evidence="4" id="KW-1185">Reference proteome</keyword>
<dbReference type="PANTHER" id="PTHR38909">
    <property type="entry name" value="G PROTEIN GAMMA DOMAIN-CONTAINING PROTEIN"/>
    <property type="match status" value="1"/>
</dbReference>
<feature type="region of interest" description="Disordered" evidence="1">
    <location>
        <begin position="569"/>
        <end position="621"/>
    </location>
</feature>
<dbReference type="InParanoid" id="B8BZW8"/>
<dbReference type="PANTHER" id="PTHR38909:SF1">
    <property type="entry name" value="G PROTEIN GAMMA DOMAIN-CONTAINING PROTEIN"/>
    <property type="match status" value="1"/>
</dbReference>
<evidence type="ECO:0000256" key="2">
    <source>
        <dbReference type="SAM" id="SignalP"/>
    </source>
</evidence>
<feature type="compositionally biased region" description="Low complexity" evidence="1">
    <location>
        <begin position="68"/>
        <end position="163"/>
    </location>
</feature>
<dbReference type="GeneID" id="7451896"/>
<reference evidence="3 4" key="1">
    <citation type="journal article" date="2004" name="Science">
        <title>The genome of the diatom Thalassiosira pseudonana: ecology, evolution, and metabolism.</title>
        <authorList>
            <person name="Armbrust E.V."/>
            <person name="Berges J.A."/>
            <person name="Bowler C."/>
            <person name="Green B.R."/>
            <person name="Martinez D."/>
            <person name="Putnam N.H."/>
            <person name="Zhou S."/>
            <person name="Allen A.E."/>
            <person name="Apt K.E."/>
            <person name="Bechner M."/>
            <person name="Brzezinski M.A."/>
            <person name="Chaal B.K."/>
            <person name="Chiovitti A."/>
            <person name="Davis A.K."/>
            <person name="Demarest M.S."/>
            <person name="Detter J.C."/>
            <person name="Glavina T."/>
            <person name="Goodstein D."/>
            <person name="Hadi M.Z."/>
            <person name="Hellsten U."/>
            <person name="Hildebrand M."/>
            <person name="Jenkins B.D."/>
            <person name="Jurka J."/>
            <person name="Kapitonov V.V."/>
            <person name="Kroger N."/>
            <person name="Lau W.W."/>
            <person name="Lane T.W."/>
            <person name="Larimer F.W."/>
            <person name="Lippmeier J.C."/>
            <person name="Lucas S."/>
            <person name="Medina M."/>
            <person name="Montsant A."/>
            <person name="Obornik M."/>
            <person name="Parker M.S."/>
            <person name="Palenik B."/>
            <person name="Pazour G.J."/>
            <person name="Richardson P.M."/>
            <person name="Rynearson T.A."/>
            <person name="Saito M.A."/>
            <person name="Schwartz D.C."/>
            <person name="Thamatrakoln K."/>
            <person name="Valentin K."/>
            <person name="Vardi A."/>
            <person name="Wilkerson F.P."/>
            <person name="Rokhsar D.S."/>
        </authorList>
    </citation>
    <scope>NUCLEOTIDE SEQUENCE [LARGE SCALE GENOMIC DNA]</scope>
    <source>
        <strain evidence="3 4">CCMP1335</strain>
    </source>
</reference>
<feature type="chain" id="PRO_5002869525" description="PDZ domain-containing protein" evidence="2">
    <location>
        <begin position="20"/>
        <end position="760"/>
    </location>
</feature>
<feature type="compositionally biased region" description="Low complexity" evidence="1">
    <location>
        <begin position="472"/>
        <end position="492"/>
    </location>
</feature>
<evidence type="ECO:0000313" key="3">
    <source>
        <dbReference type="EMBL" id="EED93418.1"/>
    </source>
</evidence>
<dbReference type="EMBL" id="CM000641">
    <property type="protein sequence ID" value="EED93418.1"/>
    <property type="molecule type" value="Genomic_DNA"/>
</dbReference>
<dbReference type="AlphaFoldDB" id="B8BZW8"/>
<protein>
    <recommendedName>
        <fullName evidence="5">PDZ domain-containing protein</fullName>
    </recommendedName>
</protein>
<keyword evidence="2" id="KW-0732">Signal</keyword>
<proteinExistence type="predicted"/>
<dbReference type="STRING" id="35128.B8BZW8"/>
<dbReference type="InterPro" id="IPR036034">
    <property type="entry name" value="PDZ_sf"/>
</dbReference>
<feature type="compositionally biased region" description="Low complexity" evidence="1">
    <location>
        <begin position="589"/>
        <end position="598"/>
    </location>
</feature>
<feature type="compositionally biased region" description="Low complexity" evidence="1">
    <location>
        <begin position="178"/>
        <end position="204"/>
    </location>
</feature>
<evidence type="ECO:0008006" key="5">
    <source>
        <dbReference type="Google" id="ProtNLM"/>
    </source>
</evidence>
<feature type="region of interest" description="Disordered" evidence="1">
    <location>
        <begin position="64"/>
        <end position="204"/>
    </location>
</feature>
<dbReference type="HOGENOM" id="CLU_367067_0_0_1"/>
<organism evidence="3 4">
    <name type="scientific">Thalassiosira pseudonana</name>
    <name type="common">Marine diatom</name>
    <name type="synonym">Cyclotella nana</name>
    <dbReference type="NCBI Taxonomy" id="35128"/>
    <lineage>
        <taxon>Eukaryota</taxon>
        <taxon>Sar</taxon>
        <taxon>Stramenopiles</taxon>
        <taxon>Ochrophyta</taxon>
        <taxon>Bacillariophyta</taxon>
        <taxon>Coscinodiscophyceae</taxon>
        <taxon>Thalassiosirophycidae</taxon>
        <taxon>Thalassiosirales</taxon>
        <taxon>Thalassiosiraceae</taxon>
        <taxon>Thalassiosira</taxon>
    </lineage>
</organism>
<name>B8BZW8_THAPS</name>
<feature type="region of interest" description="Disordered" evidence="1">
    <location>
        <begin position="458"/>
        <end position="500"/>
    </location>
</feature>
<dbReference type="SUPFAM" id="SSF50156">
    <property type="entry name" value="PDZ domain-like"/>
    <property type="match status" value="1"/>
</dbReference>
<evidence type="ECO:0000313" key="4">
    <source>
        <dbReference type="Proteomes" id="UP000001449"/>
    </source>
</evidence>
<accession>B8BZW8</accession>
<dbReference type="PaxDb" id="35128-Thaps4653"/>
<dbReference type="KEGG" id="tps:THAPSDRAFT_4653"/>
<dbReference type="RefSeq" id="XP_002289881.1">
    <property type="nucleotide sequence ID" value="XM_002289845.1"/>
</dbReference>
<dbReference type="Proteomes" id="UP000001449">
    <property type="component" value="Chromosome 4"/>
</dbReference>
<evidence type="ECO:0000256" key="1">
    <source>
        <dbReference type="SAM" id="MobiDB-lite"/>
    </source>
</evidence>
<dbReference type="eggNOG" id="ENOG502STRF">
    <property type="taxonomic scope" value="Eukaryota"/>
</dbReference>
<feature type="compositionally biased region" description="Polar residues" evidence="1">
    <location>
        <begin position="164"/>
        <end position="177"/>
    </location>
</feature>
<sequence length="760" mass="80091">MICGRILLLLIGSVASVSSLSSDVVITDRVLQPANDLLADSWANEQSLAGMIIGKINSVPSVAPSDFPTHSPTASPSMSPSVSHMPSASPSESPTISTQPTSSPSMSPSNSSAPTSFPSGSPSASPSAFPTSQPSISSMPTTTPSMSPSVSSKPSAFPSASPTDVPSSSPSESPTNFPTTSPTRKPSSVPSSSPSLAPSISSEPTSNELIASRIVISPPKSRSSSTSMLIIGACCLVVVASTSVYLYKRGSHSSRRQNYRDGAPVIEVSTDKDFEHGGMISPFSNKSGMPPGFCETNYDGKNRNSKDDVERDVESGRIGAIPESVVISTPNTTAANVGTTDNEYGMHGLRIVQKYFHRPPREQKKIVAPSAQQKLTWKQIREEGSPCSSGLAPASIPSPMFSPVLVKGLSALMSNSTIGKKLGTPRAHLTNDFQVRDEPALEPSATQESSSIEEAIAKSINSNNTRSDRSGNARSARSNNSRSASSNHSTRSPVREIYIEKKSSKDTDFLEGSSGMDELINVDSMSSAGSSVDWGIDVTKSTSAPSFEDNVSELKNLLISIKSLGSGEESAGVVKASESSSSKDEVHMSYSRSPSSAVSRDRTSAASNVKNELSPSSEATAESSVFGNIGDIMMNDTGVPMESPRAQLLSPITYEKQLQTSSLMEEGTFSFRNLLNDPNNELYECHAPSGPMGIVIDTTPLGPRVKSLNPLSPLFGIMSPGDIIVGVDDVDTVGMEAGVFWSLVSRKANQAERVLTMLKI</sequence>
<reference evidence="3 4" key="2">
    <citation type="journal article" date="2008" name="Nature">
        <title>The Phaeodactylum genome reveals the evolutionary history of diatom genomes.</title>
        <authorList>
            <person name="Bowler C."/>
            <person name="Allen A.E."/>
            <person name="Badger J.H."/>
            <person name="Grimwood J."/>
            <person name="Jabbari K."/>
            <person name="Kuo A."/>
            <person name="Maheswari U."/>
            <person name="Martens C."/>
            <person name="Maumus F."/>
            <person name="Otillar R.P."/>
            <person name="Rayko E."/>
            <person name="Salamov A."/>
            <person name="Vandepoele K."/>
            <person name="Beszteri B."/>
            <person name="Gruber A."/>
            <person name="Heijde M."/>
            <person name="Katinka M."/>
            <person name="Mock T."/>
            <person name="Valentin K."/>
            <person name="Verret F."/>
            <person name="Berges J.A."/>
            <person name="Brownlee C."/>
            <person name="Cadoret J.P."/>
            <person name="Chiovitti A."/>
            <person name="Choi C.J."/>
            <person name="Coesel S."/>
            <person name="De Martino A."/>
            <person name="Detter J.C."/>
            <person name="Durkin C."/>
            <person name="Falciatore A."/>
            <person name="Fournet J."/>
            <person name="Haruta M."/>
            <person name="Huysman M.J."/>
            <person name="Jenkins B.D."/>
            <person name="Jiroutova K."/>
            <person name="Jorgensen R.E."/>
            <person name="Joubert Y."/>
            <person name="Kaplan A."/>
            <person name="Kroger N."/>
            <person name="Kroth P.G."/>
            <person name="La Roche J."/>
            <person name="Lindquist E."/>
            <person name="Lommer M."/>
            <person name="Martin-Jezequel V."/>
            <person name="Lopez P.J."/>
            <person name="Lucas S."/>
            <person name="Mangogna M."/>
            <person name="McGinnis K."/>
            <person name="Medlin L.K."/>
            <person name="Montsant A."/>
            <person name="Oudot-Le Secq M.P."/>
            <person name="Napoli C."/>
            <person name="Obornik M."/>
            <person name="Parker M.S."/>
            <person name="Petit J.L."/>
            <person name="Porcel B.M."/>
            <person name="Poulsen N."/>
            <person name="Robison M."/>
            <person name="Rychlewski L."/>
            <person name="Rynearson T.A."/>
            <person name="Schmutz J."/>
            <person name="Shapiro H."/>
            <person name="Siaut M."/>
            <person name="Stanley M."/>
            <person name="Sussman M.R."/>
            <person name="Taylor A.R."/>
            <person name="Vardi A."/>
            <person name="von Dassow P."/>
            <person name="Vyverman W."/>
            <person name="Willis A."/>
            <person name="Wyrwicz L.S."/>
            <person name="Rokhsar D.S."/>
            <person name="Weissenbach J."/>
            <person name="Armbrust E.V."/>
            <person name="Green B.R."/>
            <person name="Van de Peer Y."/>
            <person name="Grigoriev I.V."/>
        </authorList>
    </citation>
    <scope>NUCLEOTIDE SEQUENCE [LARGE SCALE GENOMIC DNA]</scope>
    <source>
        <strain evidence="3 4">CCMP1335</strain>
    </source>
</reference>
<gene>
    <name evidence="3" type="ORF">THAPSDRAFT_4653</name>
</gene>